<dbReference type="SUPFAM" id="SSF55383">
    <property type="entry name" value="Copper amine oxidase, domain N"/>
    <property type="match status" value="1"/>
</dbReference>
<dbReference type="RefSeq" id="WP_093856843.1">
    <property type="nucleotide sequence ID" value="NZ_BJVZ01000028.1"/>
</dbReference>
<evidence type="ECO:0000256" key="1">
    <source>
        <dbReference type="SAM" id="SignalP"/>
    </source>
</evidence>
<reference evidence="3 4" key="1">
    <citation type="submission" date="2016-10" db="EMBL/GenBank/DDBJ databases">
        <authorList>
            <person name="de Groot N.N."/>
        </authorList>
    </citation>
    <scope>NUCLEOTIDE SEQUENCE [LARGE SCALE GENOMIC DNA]</scope>
    <source>
        <strain evidence="3 4">CGMCC 1.3442</strain>
    </source>
</reference>
<feature type="signal peptide" evidence="1">
    <location>
        <begin position="1"/>
        <end position="24"/>
    </location>
</feature>
<protein>
    <submittedName>
        <fullName evidence="3">Copper amine oxidase N-terminal domain-containing protein</fullName>
    </submittedName>
</protein>
<feature type="chain" id="PRO_5011684448" evidence="1">
    <location>
        <begin position="25"/>
        <end position="311"/>
    </location>
</feature>
<feature type="domain" description="Copper amine oxidase-like N-terminal" evidence="2">
    <location>
        <begin position="37"/>
        <end position="132"/>
    </location>
</feature>
<name>A0A1H0BX31_9BACI</name>
<proteinExistence type="predicted"/>
<evidence type="ECO:0000259" key="2">
    <source>
        <dbReference type="Pfam" id="PF07833"/>
    </source>
</evidence>
<evidence type="ECO:0000313" key="3">
    <source>
        <dbReference type="EMBL" id="SDN50239.1"/>
    </source>
</evidence>
<dbReference type="InterPro" id="IPR036582">
    <property type="entry name" value="Mao_N_sf"/>
</dbReference>
<dbReference type="EMBL" id="FNIG01000005">
    <property type="protein sequence ID" value="SDN50239.1"/>
    <property type="molecule type" value="Genomic_DNA"/>
</dbReference>
<dbReference type="OrthoDB" id="9778320at2"/>
<organism evidence="3 4">
    <name type="scientific">Tenuibacillus multivorans</name>
    <dbReference type="NCBI Taxonomy" id="237069"/>
    <lineage>
        <taxon>Bacteria</taxon>
        <taxon>Bacillati</taxon>
        <taxon>Bacillota</taxon>
        <taxon>Bacilli</taxon>
        <taxon>Bacillales</taxon>
        <taxon>Bacillaceae</taxon>
        <taxon>Tenuibacillus</taxon>
    </lineage>
</organism>
<dbReference type="InterPro" id="IPR012854">
    <property type="entry name" value="Cu_amine_oxidase-like_N"/>
</dbReference>
<evidence type="ECO:0000313" key="4">
    <source>
        <dbReference type="Proteomes" id="UP000199334"/>
    </source>
</evidence>
<dbReference type="Pfam" id="PF07833">
    <property type="entry name" value="Cu_amine_oxidN1"/>
    <property type="match status" value="1"/>
</dbReference>
<dbReference type="Gene3D" id="3.30.457.10">
    <property type="entry name" value="Copper amine oxidase-like, N-terminal domain"/>
    <property type="match status" value="1"/>
</dbReference>
<keyword evidence="4" id="KW-1185">Reference proteome</keyword>
<dbReference type="Proteomes" id="UP000199334">
    <property type="component" value="Unassembled WGS sequence"/>
</dbReference>
<gene>
    <name evidence="3" type="ORF">SAMN05216498_2424</name>
</gene>
<dbReference type="AlphaFoldDB" id="A0A1H0BX31"/>
<dbReference type="STRING" id="237069.SAMN05216498_2424"/>
<keyword evidence="1" id="KW-0732">Signal</keyword>
<accession>A0A1H0BX31</accession>
<sequence length="311" mass="35952">MKKWLLSTMSALLILSVVPSQSFAQNDFEVYINHYQTDPVIIKDDRTLVKLRDFEKGDPNAKISWNQAKRQATITHKNKDITISFIANDRQATVNAKTVNIDTNAIIKNDRIYVPLRFTSETFEYDVTYSSNPTNIVQINDIDPKLKDMFDSKALGKARYAATKLPKFWPRESIQSKGSIMSESTVYFPGAERRHFVVQSGSVYTYFEVNDYIAEAVRQVDIDTKARIVGPHPYLDFPKSMIEEEWGQTPTYAEHEETDYLKGTLQTQIGTLDFSLIFNGDEQHIEEYKIESDQDQLEAWEDIHNLNWIQK</sequence>